<dbReference type="OrthoDB" id="6436825at2759"/>
<evidence type="ECO:0000313" key="1">
    <source>
        <dbReference type="EMBL" id="KFM67917.1"/>
    </source>
</evidence>
<protein>
    <submittedName>
        <fullName evidence="1">Uncharacterized protein</fullName>
    </submittedName>
</protein>
<sequence>MGGEGLISGLAYGLFSSKSGPAYTVVLKFSSLKTCSHKFLRSDKVNPSLTPPYTGPHLVIDRNDKNFFIDVNGKHTTVSIDYVKLAYHLPDDITHIPSLSLPVSAPFPQCFNQTSTTKSGRKVRFPKHLVTDYIP</sequence>
<keyword evidence="2" id="KW-1185">Reference proteome</keyword>
<dbReference type="STRING" id="407821.A0A087TS28"/>
<evidence type="ECO:0000313" key="2">
    <source>
        <dbReference type="Proteomes" id="UP000054359"/>
    </source>
</evidence>
<feature type="non-terminal residue" evidence="1">
    <location>
        <position position="135"/>
    </location>
</feature>
<dbReference type="Proteomes" id="UP000054359">
    <property type="component" value="Unassembled WGS sequence"/>
</dbReference>
<name>A0A087TS28_STEMI</name>
<gene>
    <name evidence="1" type="ORF">X975_02326</name>
</gene>
<dbReference type="AlphaFoldDB" id="A0A087TS28"/>
<organism evidence="1 2">
    <name type="scientific">Stegodyphus mimosarum</name>
    <name type="common">African social velvet spider</name>
    <dbReference type="NCBI Taxonomy" id="407821"/>
    <lineage>
        <taxon>Eukaryota</taxon>
        <taxon>Metazoa</taxon>
        <taxon>Ecdysozoa</taxon>
        <taxon>Arthropoda</taxon>
        <taxon>Chelicerata</taxon>
        <taxon>Arachnida</taxon>
        <taxon>Araneae</taxon>
        <taxon>Araneomorphae</taxon>
        <taxon>Entelegynae</taxon>
        <taxon>Eresoidea</taxon>
        <taxon>Eresidae</taxon>
        <taxon>Stegodyphus</taxon>
    </lineage>
</organism>
<dbReference type="EMBL" id="KK116495">
    <property type="protein sequence ID" value="KFM67917.1"/>
    <property type="molecule type" value="Genomic_DNA"/>
</dbReference>
<accession>A0A087TS28</accession>
<dbReference type="PANTHER" id="PTHR38681:SF1">
    <property type="entry name" value="RETROVIRUS-RELATED POL POLYPROTEIN FROM TRANSPOSON 412-LIKE PROTEIN"/>
    <property type="match status" value="1"/>
</dbReference>
<reference evidence="1 2" key="1">
    <citation type="submission" date="2013-11" db="EMBL/GenBank/DDBJ databases">
        <title>Genome sequencing of Stegodyphus mimosarum.</title>
        <authorList>
            <person name="Bechsgaard J."/>
        </authorList>
    </citation>
    <scope>NUCLEOTIDE SEQUENCE [LARGE SCALE GENOMIC DNA]</scope>
</reference>
<proteinExistence type="predicted"/>
<dbReference type="PANTHER" id="PTHR38681">
    <property type="entry name" value="RETROVIRUS-RELATED POL POLYPROTEIN FROM TRANSPOSON 412-LIKE PROTEIN-RELATED"/>
    <property type="match status" value="1"/>
</dbReference>